<evidence type="ECO:0000313" key="6">
    <source>
        <dbReference type="Proteomes" id="UP000192980"/>
    </source>
</evidence>
<dbReference type="InterPro" id="IPR009722">
    <property type="entry name" value="YjiK/CarP"/>
</dbReference>
<organism evidence="5 6">
    <name type="scientific">Sphingobacterium psychroaquaticum</name>
    <dbReference type="NCBI Taxonomy" id="561061"/>
    <lineage>
        <taxon>Bacteria</taxon>
        <taxon>Pseudomonadati</taxon>
        <taxon>Bacteroidota</taxon>
        <taxon>Sphingobacteriia</taxon>
        <taxon>Sphingobacteriales</taxon>
        <taxon>Sphingobacteriaceae</taxon>
        <taxon>Sphingobacterium</taxon>
    </lineage>
</organism>
<evidence type="ECO:0000256" key="3">
    <source>
        <dbReference type="ARBA" id="ARBA00023136"/>
    </source>
</evidence>
<protein>
    <submittedName>
        <fullName evidence="5">Uncharacterized protein YjiK</fullName>
    </submittedName>
</protein>
<dbReference type="GO" id="GO:0005886">
    <property type="term" value="C:plasma membrane"/>
    <property type="evidence" value="ECO:0007669"/>
    <property type="project" value="UniProtKB-SubCell"/>
</dbReference>
<proteinExistence type="predicted"/>
<reference evidence="5 6" key="1">
    <citation type="submission" date="2017-04" db="EMBL/GenBank/DDBJ databases">
        <authorList>
            <person name="Afonso C.L."/>
            <person name="Miller P.J."/>
            <person name="Scott M.A."/>
            <person name="Spackman E."/>
            <person name="Goraichik I."/>
            <person name="Dimitrov K.M."/>
            <person name="Suarez D.L."/>
            <person name="Swayne D.E."/>
        </authorList>
    </citation>
    <scope>NUCLEOTIDE SEQUENCE [LARGE SCALE GENOMIC DNA]</scope>
    <source>
        <strain evidence="5 6">DSM 22418</strain>
    </source>
</reference>
<keyword evidence="2" id="KW-1003">Cell membrane</keyword>
<name>A0A1X7JNZ6_9SPHI</name>
<dbReference type="AlphaFoldDB" id="A0A1X7JNZ6"/>
<dbReference type="Pfam" id="PF06977">
    <property type="entry name" value="SdiA-regulated"/>
    <property type="match status" value="1"/>
</dbReference>
<dbReference type="PROSITE" id="PS51257">
    <property type="entry name" value="PROKAR_LIPOPROTEIN"/>
    <property type="match status" value="1"/>
</dbReference>
<gene>
    <name evidence="5" type="ORF">SAMN05660862_1986</name>
</gene>
<dbReference type="STRING" id="561061.SAMN05660862_1986"/>
<evidence type="ECO:0000256" key="2">
    <source>
        <dbReference type="ARBA" id="ARBA00022475"/>
    </source>
</evidence>
<keyword evidence="6" id="KW-1185">Reference proteome</keyword>
<dbReference type="EMBL" id="FXAU01000003">
    <property type="protein sequence ID" value="SMG29821.1"/>
    <property type="molecule type" value="Genomic_DNA"/>
</dbReference>
<evidence type="ECO:0000313" key="5">
    <source>
        <dbReference type="EMBL" id="SMG29821.1"/>
    </source>
</evidence>
<dbReference type="Proteomes" id="UP000192980">
    <property type="component" value="Unassembled WGS sequence"/>
</dbReference>
<sequence length="311" mass="35020">MTVRLLNEVNKLSMNIFLVPYMFAVTLLFQGCRMQTEEKGEGGKDKQTQSQSQIGDQIPYNLSDRVTYALPPILDEISGLTFVGGNADVAYTIQDESGIVYVYDLKNRRMDHEIPFAGKGDFEDIANDGEQLYVLKSNGAVYSLPIDKKHRANATKVYEGLLPKGEYESLAYNSMLNELYVLCKSCKVDQKKGQATGYRLTVNTDGTLTYRNEFIVDLSQATTVDEKQRRKFSPSAMTWRASTNEWYIISSVDKLMLITDADFNPKEVVRFSRKDYEQPEGLAFDGADNLYISSEAGDTGQGVIYQLKPTK</sequence>
<accession>A0A1X7JNZ6</accession>
<keyword evidence="4" id="KW-1133">Transmembrane helix</keyword>
<keyword evidence="4" id="KW-0812">Transmembrane</keyword>
<keyword evidence="3 4" id="KW-0472">Membrane</keyword>
<evidence type="ECO:0000256" key="4">
    <source>
        <dbReference type="SAM" id="Phobius"/>
    </source>
</evidence>
<comment type="subcellular location">
    <subcellularLocation>
        <location evidence="1">Cell membrane</location>
    </subcellularLocation>
</comment>
<evidence type="ECO:0000256" key="1">
    <source>
        <dbReference type="ARBA" id="ARBA00004236"/>
    </source>
</evidence>
<feature type="transmembrane region" description="Helical" evidence="4">
    <location>
        <begin position="12"/>
        <end position="29"/>
    </location>
</feature>
<dbReference type="SUPFAM" id="SSF50956">
    <property type="entry name" value="Thermostable phytase (3-phytase)"/>
    <property type="match status" value="1"/>
</dbReference>